<dbReference type="Proteomes" id="UP001597493">
    <property type="component" value="Unassembled WGS sequence"/>
</dbReference>
<dbReference type="InterPro" id="IPR050789">
    <property type="entry name" value="Diverse_Enzym_Activities"/>
</dbReference>
<dbReference type="PANTHER" id="PTHR43283">
    <property type="entry name" value="BETA-LACTAMASE-RELATED"/>
    <property type="match status" value="1"/>
</dbReference>
<dbReference type="EC" id="3.-.-.-" evidence="2"/>
<dbReference type="SUPFAM" id="SSF56601">
    <property type="entry name" value="beta-lactamase/transpeptidase-like"/>
    <property type="match status" value="1"/>
</dbReference>
<evidence type="ECO:0000259" key="1">
    <source>
        <dbReference type="Pfam" id="PF00144"/>
    </source>
</evidence>
<name>A0ABW5QTQ1_9BACL</name>
<evidence type="ECO:0000313" key="2">
    <source>
        <dbReference type="EMBL" id="MFD2659764.1"/>
    </source>
</evidence>
<dbReference type="PANTHER" id="PTHR43283:SF7">
    <property type="entry name" value="BETA-LACTAMASE-RELATED DOMAIN-CONTAINING PROTEIN"/>
    <property type="match status" value="1"/>
</dbReference>
<gene>
    <name evidence="2" type="ORF">ACFSW5_05720</name>
</gene>
<keyword evidence="3" id="KW-1185">Reference proteome</keyword>
<sequence length="348" mass="38362">MRVKDAMRMCRESGSGFFDRLERYTATVQTQIESSGAALYVMHQGKPCFEWYAGTHGSEPGSRNIDASSMFNVGSIRKTFYGLLVSHALQLGKIRDKDDPIGIYLNGLTDAVARITIRQLLTHTHGLRTDRKAMFPPGTDWHYNNTGVQLIVRLIRELYGLTVAEAAHTYVLEPYGFRDIGWHRCDSPSLVWNDDAYAGIDGSESNLFCSARELARWGQLHLDEGQAEGGGTPAGGGPSATAFKEAVGSITPSGLRDELPRNGFFWFVQDRPRTRSEIGDEVPAGAYQTLGITGCACLVIPELEAVAVRMYNQRGPNPEGYDYLNDIRTFGNIAVECLRKLGTSQAIV</sequence>
<dbReference type="RefSeq" id="WP_379311648.1">
    <property type="nucleotide sequence ID" value="NZ_JBHUGT010000023.1"/>
</dbReference>
<accession>A0ABW5QTQ1</accession>
<reference evidence="3" key="1">
    <citation type="journal article" date="2019" name="Int. J. Syst. Evol. Microbiol.">
        <title>The Global Catalogue of Microorganisms (GCM) 10K type strain sequencing project: providing services to taxonomists for standard genome sequencing and annotation.</title>
        <authorList>
            <consortium name="The Broad Institute Genomics Platform"/>
            <consortium name="The Broad Institute Genome Sequencing Center for Infectious Disease"/>
            <person name="Wu L."/>
            <person name="Ma J."/>
        </authorList>
    </citation>
    <scope>NUCLEOTIDE SEQUENCE [LARGE SCALE GENOMIC DNA]</scope>
    <source>
        <strain evidence="3">TISTR 1827</strain>
    </source>
</reference>
<organism evidence="2 3">
    <name type="scientific">Paenibacillus thailandensis</name>
    <dbReference type="NCBI Taxonomy" id="393250"/>
    <lineage>
        <taxon>Bacteria</taxon>
        <taxon>Bacillati</taxon>
        <taxon>Bacillota</taxon>
        <taxon>Bacilli</taxon>
        <taxon>Bacillales</taxon>
        <taxon>Paenibacillaceae</taxon>
        <taxon>Paenibacillus</taxon>
    </lineage>
</organism>
<comment type="caution">
    <text evidence="2">The sequence shown here is derived from an EMBL/GenBank/DDBJ whole genome shotgun (WGS) entry which is preliminary data.</text>
</comment>
<feature type="domain" description="Beta-lactamase-related" evidence="1">
    <location>
        <begin position="27"/>
        <end position="320"/>
    </location>
</feature>
<dbReference type="InterPro" id="IPR001466">
    <property type="entry name" value="Beta-lactam-related"/>
</dbReference>
<protein>
    <submittedName>
        <fullName evidence="2">Serine hydrolase domain-containing protein</fullName>
        <ecNumber evidence="2">3.-.-.-</ecNumber>
    </submittedName>
</protein>
<dbReference type="Gene3D" id="3.40.710.10">
    <property type="entry name" value="DD-peptidase/beta-lactamase superfamily"/>
    <property type="match status" value="1"/>
</dbReference>
<evidence type="ECO:0000313" key="3">
    <source>
        <dbReference type="Proteomes" id="UP001597493"/>
    </source>
</evidence>
<dbReference type="InterPro" id="IPR012338">
    <property type="entry name" value="Beta-lactam/transpept-like"/>
</dbReference>
<proteinExistence type="predicted"/>
<dbReference type="EMBL" id="JBHUMY010000006">
    <property type="protein sequence ID" value="MFD2659764.1"/>
    <property type="molecule type" value="Genomic_DNA"/>
</dbReference>
<dbReference type="Pfam" id="PF00144">
    <property type="entry name" value="Beta-lactamase"/>
    <property type="match status" value="1"/>
</dbReference>
<keyword evidence="2" id="KW-0378">Hydrolase</keyword>
<dbReference type="GO" id="GO:0016787">
    <property type="term" value="F:hydrolase activity"/>
    <property type="evidence" value="ECO:0007669"/>
    <property type="project" value="UniProtKB-KW"/>
</dbReference>